<dbReference type="SUPFAM" id="SSF74982">
    <property type="entry name" value="Small protein B (SmpB)"/>
    <property type="match status" value="1"/>
</dbReference>
<dbReference type="PANTHER" id="PTHR30308:SF2">
    <property type="entry name" value="SSRA-BINDING PROTEIN"/>
    <property type="match status" value="1"/>
</dbReference>
<dbReference type="GO" id="GO:0070930">
    <property type="term" value="P:trans-translation-dependent protein tagging"/>
    <property type="evidence" value="ECO:0007669"/>
    <property type="project" value="TreeGrafter"/>
</dbReference>
<dbReference type="Pfam" id="PF01668">
    <property type="entry name" value="SmpB"/>
    <property type="match status" value="1"/>
</dbReference>
<keyword evidence="2" id="KW-0694">RNA-binding</keyword>
<keyword evidence="1" id="KW-0963">Cytoplasm</keyword>
<dbReference type="CDD" id="cd09294">
    <property type="entry name" value="SmpB"/>
    <property type="match status" value="1"/>
</dbReference>
<evidence type="ECO:0008006" key="4">
    <source>
        <dbReference type="Google" id="ProtNLM"/>
    </source>
</evidence>
<dbReference type="GO" id="GO:0003723">
    <property type="term" value="F:RNA binding"/>
    <property type="evidence" value="ECO:0007669"/>
    <property type="project" value="UniProtKB-KW"/>
</dbReference>
<evidence type="ECO:0000256" key="1">
    <source>
        <dbReference type="ARBA" id="ARBA00022490"/>
    </source>
</evidence>
<dbReference type="HAMAP" id="MF_00023">
    <property type="entry name" value="SmpB"/>
    <property type="match status" value="1"/>
</dbReference>
<comment type="caution">
    <text evidence="3">The sequence shown here is derived from an EMBL/GenBank/DDBJ whole genome shotgun (WGS) entry which is preliminary data.</text>
</comment>
<accession>X1JJZ6</accession>
<sequence>MAIKTVATNRKAYHNYLIQDSVEAGIVLTGTEIKSIRAGRVSLGDAYVRPDAGELWLLNAHIARYEAGSYLSHEPTRPRKLLLHRQQIDNLTSKVLDNFSGTPYNYRLKRRGGQDG</sequence>
<dbReference type="Gene3D" id="2.40.280.10">
    <property type="match status" value="1"/>
</dbReference>
<dbReference type="InterPro" id="IPR000037">
    <property type="entry name" value="SsrA-bd_prot"/>
</dbReference>
<dbReference type="InterPro" id="IPR023620">
    <property type="entry name" value="SmpB"/>
</dbReference>
<dbReference type="PROSITE" id="PS01317">
    <property type="entry name" value="SSRP"/>
    <property type="match status" value="1"/>
</dbReference>
<gene>
    <name evidence="3" type="ORF">S06H3_03956</name>
</gene>
<dbReference type="AlphaFoldDB" id="X1JJZ6"/>
<dbReference type="NCBIfam" id="TIGR00086">
    <property type="entry name" value="smpB"/>
    <property type="match status" value="1"/>
</dbReference>
<proteinExistence type="inferred from homology"/>
<evidence type="ECO:0000256" key="2">
    <source>
        <dbReference type="ARBA" id="ARBA00022884"/>
    </source>
</evidence>
<dbReference type="InterPro" id="IPR020081">
    <property type="entry name" value="SsrA-bd_prot_CS"/>
</dbReference>
<dbReference type="EMBL" id="BARV01001343">
    <property type="protein sequence ID" value="GAH95031.1"/>
    <property type="molecule type" value="Genomic_DNA"/>
</dbReference>
<evidence type="ECO:0000313" key="3">
    <source>
        <dbReference type="EMBL" id="GAH95031.1"/>
    </source>
</evidence>
<organism evidence="3">
    <name type="scientific">marine sediment metagenome</name>
    <dbReference type="NCBI Taxonomy" id="412755"/>
    <lineage>
        <taxon>unclassified sequences</taxon>
        <taxon>metagenomes</taxon>
        <taxon>ecological metagenomes</taxon>
    </lineage>
</organism>
<name>X1JJZ6_9ZZZZ</name>
<protein>
    <recommendedName>
        <fullName evidence="4">SsrA-binding protein</fullName>
    </recommendedName>
</protein>
<dbReference type="PANTHER" id="PTHR30308">
    <property type="entry name" value="TMRNA-BINDING COMPONENT OF TRANS-TRANSLATION TAGGING COMPLEX"/>
    <property type="match status" value="1"/>
</dbReference>
<dbReference type="GO" id="GO:0005829">
    <property type="term" value="C:cytosol"/>
    <property type="evidence" value="ECO:0007669"/>
    <property type="project" value="TreeGrafter"/>
</dbReference>
<reference evidence="3" key="1">
    <citation type="journal article" date="2014" name="Front. Microbiol.">
        <title>High frequency of phylogenetically diverse reductive dehalogenase-homologous genes in deep subseafloor sedimentary metagenomes.</title>
        <authorList>
            <person name="Kawai M."/>
            <person name="Futagami T."/>
            <person name="Toyoda A."/>
            <person name="Takaki Y."/>
            <person name="Nishi S."/>
            <person name="Hori S."/>
            <person name="Arai W."/>
            <person name="Tsubouchi T."/>
            <person name="Morono Y."/>
            <person name="Uchiyama I."/>
            <person name="Ito T."/>
            <person name="Fujiyama A."/>
            <person name="Inagaki F."/>
            <person name="Takami H."/>
        </authorList>
    </citation>
    <scope>NUCLEOTIDE SEQUENCE</scope>
    <source>
        <strain evidence="3">Expedition CK06-06</strain>
    </source>
</reference>